<dbReference type="InterPro" id="IPR011527">
    <property type="entry name" value="ABC1_TM_dom"/>
</dbReference>
<dbReference type="PROSITE" id="PS00211">
    <property type="entry name" value="ABC_TRANSPORTER_1"/>
    <property type="match status" value="1"/>
</dbReference>
<evidence type="ECO:0000313" key="12">
    <source>
        <dbReference type="EMBL" id="GBF33121.1"/>
    </source>
</evidence>
<evidence type="ECO:0000256" key="9">
    <source>
        <dbReference type="SAM" id="Phobius"/>
    </source>
</evidence>
<evidence type="ECO:0000256" key="2">
    <source>
        <dbReference type="ARBA" id="ARBA00022448"/>
    </source>
</evidence>
<keyword evidence="7 9" id="KW-1133">Transmembrane helix</keyword>
<dbReference type="Pfam" id="PF00664">
    <property type="entry name" value="ABC_membrane"/>
    <property type="match status" value="1"/>
</dbReference>
<evidence type="ECO:0000256" key="6">
    <source>
        <dbReference type="ARBA" id="ARBA00022840"/>
    </source>
</evidence>
<feature type="transmembrane region" description="Helical" evidence="9">
    <location>
        <begin position="133"/>
        <end position="149"/>
    </location>
</feature>
<dbReference type="PROSITE" id="PS50929">
    <property type="entry name" value="ABC_TM1F"/>
    <property type="match status" value="1"/>
</dbReference>
<evidence type="ECO:0000256" key="1">
    <source>
        <dbReference type="ARBA" id="ARBA00004651"/>
    </source>
</evidence>
<keyword evidence="8 9" id="KW-0472">Membrane</keyword>
<dbReference type="FunFam" id="3.40.50.300:FF:000221">
    <property type="entry name" value="Multidrug ABC transporter ATP-binding protein"/>
    <property type="match status" value="1"/>
</dbReference>
<dbReference type="GO" id="GO:0005886">
    <property type="term" value="C:plasma membrane"/>
    <property type="evidence" value="ECO:0007669"/>
    <property type="project" value="UniProtKB-SubCell"/>
</dbReference>
<dbReference type="SUPFAM" id="SSF90123">
    <property type="entry name" value="ABC transporter transmembrane region"/>
    <property type="match status" value="1"/>
</dbReference>
<evidence type="ECO:0000256" key="3">
    <source>
        <dbReference type="ARBA" id="ARBA00022475"/>
    </source>
</evidence>
<keyword evidence="2" id="KW-0813">Transport</keyword>
<accession>A0A2L2XGW5</accession>
<dbReference type="SUPFAM" id="SSF52540">
    <property type="entry name" value="P-loop containing nucleoside triphosphate hydrolases"/>
    <property type="match status" value="1"/>
</dbReference>
<evidence type="ECO:0000256" key="4">
    <source>
        <dbReference type="ARBA" id="ARBA00022692"/>
    </source>
</evidence>
<dbReference type="InterPro" id="IPR039421">
    <property type="entry name" value="Type_1_exporter"/>
</dbReference>
<keyword evidence="6 12" id="KW-0067">ATP-binding</keyword>
<feature type="domain" description="ABC transporter" evidence="10">
    <location>
        <begin position="336"/>
        <end position="570"/>
    </location>
</feature>
<dbReference type="GO" id="GO:0016887">
    <property type="term" value="F:ATP hydrolysis activity"/>
    <property type="evidence" value="ECO:0007669"/>
    <property type="project" value="InterPro"/>
</dbReference>
<feature type="transmembrane region" description="Helical" evidence="9">
    <location>
        <begin position="61"/>
        <end position="79"/>
    </location>
</feature>
<dbReference type="InterPro" id="IPR036640">
    <property type="entry name" value="ABC1_TM_sf"/>
</dbReference>
<evidence type="ECO:0000256" key="5">
    <source>
        <dbReference type="ARBA" id="ARBA00022741"/>
    </source>
</evidence>
<feature type="transmembrane region" description="Helical" evidence="9">
    <location>
        <begin position="155"/>
        <end position="176"/>
    </location>
</feature>
<dbReference type="PROSITE" id="PS50893">
    <property type="entry name" value="ABC_TRANSPORTER_2"/>
    <property type="match status" value="1"/>
</dbReference>
<organism evidence="12 13">
    <name type="scientific">Desulfocucumis palustris</name>
    <dbReference type="NCBI Taxonomy" id="1898651"/>
    <lineage>
        <taxon>Bacteria</taxon>
        <taxon>Bacillati</taxon>
        <taxon>Bacillota</taxon>
        <taxon>Clostridia</taxon>
        <taxon>Eubacteriales</taxon>
        <taxon>Desulfocucumaceae</taxon>
        <taxon>Desulfocucumis</taxon>
    </lineage>
</organism>
<dbReference type="InterPro" id="IPR003439">
    <property type="entry name" value="ABC_transporter-like_ATP-bd"/>
</dbReference>
<dbReference type="OrthoDB" id="9762778at2"/>
<evidence type="ECO:0000259" key="11">
    <source>
        <dbReference type="PROSITE" id="PS50929"/>
    </source>
</evidence>
<sequence length="585" mass="64704">MLLINKTLLKMSKGFRGYIALIALLKLLTLAGIAMFAQSISGFLGGLFDPGSVDFRESVRTAFVSAVIILISEVLIGDVEYRCTAKSRIVLRERIFSKILLLDVGNIEKMGTTHAVAAAVDGIEAMQIYYSKYLPGLIYCAISPFYLFWKLKEASFTAALFLLIVSLILLPANNFFRSVVRKLKDSYWVSFLNLTGYYLESLYGLTTIMLFGRDRERAGILETKTGDFCRKIMGIMRLNFKAFLFSDLVIYSSVFITVLMVTAQLSKGEISLASALLTLMLGYGFFGSIRILMHSSHQALAGVAASQNLSRIFDIDTGRPSKPFVQKEESDGFVGIRLENVEYSYEDRDGVLNNVSIDIERGKTTALVGQSGSGKTTVSGILMRFFDPQSGEIRFEGTDYACYEPGELRKKIIMVPQFVSIFSGTIEDNLLVAKPDATIEEMHKALELARLKDWVTGLPDGLKTDVGDAGAKLSGGQRQKIGIARVLLGNAQYIIFDEATSSVDFESEREIWACIGELSRMRTLVVISHRLSTIRRADRIYVLSGGKVAERGSHEKLMEQNGIYTNLVSEQAVLEARGVNGEVAV</sequence>
<dbReference type="GO" id="GO:0015421">
    <property type="term" value="F:ABC-type oligopeptide transporter activity"/>
    <property type="evidence" value="ECO:0007669"/>
    <property type="project" value="TreeGrafter"/>
</dbReference>
<dbReference type="SMART" id="SM00382">
    <property type="entry name" value="AAA"/>
    <property type="match status" value="1"/>
</dbReference>
<protein>
    <submittedName>
        <fullName evidence="12">ABC transporter ATP-binding protein</fullName>
    </submittedName>
</protein>
<feature type="domain" description="ABC transmembrane type-1" evidence="11">
    <location>
        <begin position="19"/>
        <end position="301"/>
    </location>
</feature>
<keyword evidence="5" id="KW-0547">Nucleotide-binding</keyword>
<dbReference type="Proteomes" id="UP000239549">
    <property type="component" value="Unassembled WGS sequence"/>
</dbReference>
<dbReference type="EMBL" id="BFAV01000073">
    <property type="protein sequence ID" value="GBF33121.1"/>
    <property type="molecule type" value="Genomic_DNA"/>
</dbReference>
<name>A0A2L2XGW5_9FIRM</name>
<evidence type="ECO:0000256" key="8">
    <source>
        <dbReference type="ARBA" id="ARBA00023136"/>
    </source>
</evidence>
<keyword evidence="13" id="KW-1185">Reference proteome</keyword>
<dbReference type="Gene3D" id="1.20.1560.10">
    <property type="entry name" value="ABC transporter type 1, transmembrane domain"/>
    <property type="match status" value="1"/>
</dbReference>
<comment type="caution">
    <text evidence="12">The sequence shown here is derived from an EMBL/GenBank/DDBJ whole genome shotgun (WGS) entry which is preliminary data.</text>
</comment>
<keyword evidence="4 9" id="KW-0812">Transmembrane</keyword>
<feature type="transmembrane region" description="Helical" evidence="9">
    <location>
        <begin position="240"/>
        <end position="264"/>
    </location>
</feature>
<reference evidence="13" key="1">
    <citation type="submission" date="2018-02" db="EMBL/GenBank/DDBJ databases">
        <title>Genome sequence of Desulfocucumis palustris strain NAW-5.</title>
        <authorList>
            <person name="Watanabe M."/>
            <person name="Kojima H."/>
            <person name="Fukui M."/>
        </authorList>
    </citation>
    <scope>NUCLEOTIDE SEQUENCE [LARGE SCALE GENOMIC DNA]</scope>
    <source>
        <strain evidence="13">NAW-5</strain>
    </source>
</reference>
<dbReference type="InterPro" id="IPR027417">
    <property type="entry name" value="P-loop_NTPase"/>
</dbReference>
<dbReference type="Gene3D" id="3.40.50.300">
    <property type="entry name" value="P-loop containing nucleotide triphosphate hydrolases"/>
    <property type="match status" value="1"/>
</dbReference>
<keyword evidence="3" id="KW-1003">Cell membrane</keyword>
<evidence type="ECO:0000256" key="7">
    <source>
        <dbReference type="ARBA" id="ARBA00022989"/>
    </source>
</evidence>
<feature type="transmembrane region" description="Helical" evidence="9">
    <location>
        <begin position="270"/>
        <end position="292"/>
    </location>
</feature>
<proteinExistence type="predicted"/>
<dbReference type="AlphaFoldDB" id="A0A2L2XGW5"/>
<dbReference type="InterPro" id="IPR017871">
    <property type="entry name" value="ABC_transporter-like_CS"/>
</dbReference>
<dbReference type="RefSeq" id="WP_104371553.1">
    <property type="nucleotide sequence ID" value="NZ_BFAV01000073.1"/>
</dbReference>
<comment type="subcellular location">
    <subcellularLocation>
        <location evidence="1">Cell membrane</location>
        <topology evidence="1">Multi-pass membrane protein</topology>
    </subcellularLocation>
</comment>
<feature type="transmembrane region" description="Helical" evidence="9">
    <location>
        <begin position="21"/>
        <end position="41"/>
    </location>
</feature>
<dbReference type="PANTHER" id="PTHR43394:SF1">
    <property type="entry name" value="ATP-BINDING CASSETTE SUB-FAMILY B MEMBER 10, MITOCHONDRIAL"/>
    <property type="match status" value="1"/>
</dbReference>
<dbReference type="GO" id="GO:0005524">
    <property type="term" value="F:ATP binding"/>
    <property type="evidence" value="ECO:0007669"/>
    <property type="project" value="UniProtKB-KW"/>
</dbReference>
<dbReference type="Pfam" id="PF00005">
    <property type="entry name" value="ABC_tran"/>
    <property type="match status" value="1"/>
</dbReference>
<evidence type="ECO:0000313" key="13">
    <source>
        <dbReference type="Proteomes" id="UP000239549"/>
    </source>
</evidence>
<evidence type="ECO:0000259" key="10">
    <source>
        <dbReference type="PROSITE" id="PS50893"/>
    </source>
</evidence>
<dbReference type="InterPro" id="IPR003593">
    <property type="entry name" value="AAA+_ATPase"/>
</dbReference>
<gene>
    <name evidence="12" type="ORF">DCCM_2218</name>
</gene>
<dbReference type="PANTHER" id="PTHR43394">
    <property type="entry name" value="ATP-DEPENDENT PERMEASE MDL1, MITOCHONDRIAL"/>
    <property type="match status" value="1"/>
</dbReference>